<gene>
    <name evidence="2" type="ORF">BOLC3T19151H</name>
</gene>
<protein>
    <submittedName>
        <fullName evidence="2">Uncharacterized protein</fullName>
    </submittedName>
</protein>
<dbReference type="AlphaFoldDB" id="A0A3P6B6J2"/>
<sequence length="69" mass="7964">MCTRTPKTPSYKRRRVLGVSLDSNQSTKTTEQRSCFTVLSSKDQRSTETKHHTCTKQEEATTEQNISWI</sequence>
<evidence type="ECO:0000256" key="1">
    <source>
        <dbReference type="SAM" id="MobiDB-lite"/>
    </source>
</evidence>
<name>A0A3P6B6J2_BRAOL</name>
<dbReference type="EMBL" id="LR031872">
    <property type="protein sequence ID" value="VDC96659.1"/>
    <property type="molecule type" value="Genomic_DNA"/>
</dbReference>
<feature type="compositionally biased region" description="Polar residues" evidence="1">
    <location>
        <begin position="21"/>
        <end position="41"/>
    </location>
</feature>
<proteinExistence type="predicted"/>
<feature type="region of interest" description="Disordered" evidence="1">
    <location>
        <begin position="1"/>
        <end position="69"/>
    </location>
</feature>
<evidence type="ECO:0000313" key="2">
    <source>
        <dbReference type="EMBL" id="VDC96659.1"/>
    </source>
</evidence>
<accession>A0A3P6B6J2</accession>
<feature type="compositionally biased region" description="Basic and acidic residues" evidence="1">
    <location>
        <begin position="42"/>
        <end position="59"/>
    </location>
</feature>
<organism evidence="2">
    <name type="scientific">Brassica oleracea</name>
    <name type="common">Wild cabbage</name>
    <dbReference type="NCBI Taxonomy" id="3712"/>
    <lineage>
        <taxon>Eukaryota</taxon>
        <taxon>Viridiplantae</taxon>
        <taxon>Streptophyta</taxon>
        <taxon>Embryophyta</taxon>
        <taxon>Tracheophyta</taxon>
        <taxon>Spermatophyta</taxon>
        <taxon>Magnoliopsida</taxon>
        <taxon>eudicotyledons</taxon>
        <taxon>Gunneridae</taxon>
        <taxon>Pentapetalae</taxon>
        <taxon>rosids</taxon>
        <taxon>malvids</taxon>
        <taxon>Brassicales</taxon>
        <taxon>Brassicaceae</taxon>
        <taxon>Brassiceae</taxon>
        <taxon>Brassica</taxon>
    </lineage>
</organism>
<reference evidence="2" key="1">
    <citation type="submission" date="2018-11" db="EMBL/GenBank/DDBJ databases">
        <authorList>
            <consortium name="Genoscope - CEA"/>
            <person name="William W."/>
        </authorList>
    </citation>
    <scope>NUCLEOTIDE SEQUENCE</scope>
</reference>